<keyword evidence="8" id="KW-0378">Hydrolase</keyword>
<feature type="binding site" evidence="14">
    <location>
        <position position="220"/>
    </location>
    <ligand>
        <name>substrate</name>
    </ligand>
</feature>
<dbReference type="GO" id="GO:0006508">
    <property type="term" value="P:proteolysis"/>
    <property type="evidence" value="ECO:0007669"/>
    <property type="project" value="UniProtKB-KW"/>
</dbReference>
<evidence type="ECO:0000313" key="18">
    <source>
        <dbReference type="EMBL" id="MBC5723874.1"/>
    </source>
</evidence>
<keyword evidence="10" id="KW-0573">Peptidoglycan synthesis</keyword>
<dbReference type="EC" id="3.4.16.4" evidence="4"/>
<evidence type="ECO:0000256" key="6">
    <source>
        <dbReference type="ARBA" id="ARBA00022670"/>
    </source>
</evidence>
<dbReference type="InterPro" id="IPR018044">
    <property type="entry name" value="Peptidase_S11"/>
</dbReference>
<dbReference type="SUPFAM" id="SSF56601">
    <property type="entry name" value="beta-lactamase/transpeptidase-like"/>
    <property type="match status" value="1"/>
</dbReference>
<evidence type="ECO:0000256" key="3">
    <source>
        <dbReference type="ARBA" id="ARBA00007164"/>
    </source>
</evidence>
<evidence type="ECO:0000256" key="12">
    <source>
        <dbReference type="ARBA" id="ARBA00034000"/>
    </source>
</evidence>
<organism evidence="18 19">
    <name type="scientific">Agathobaculum faecis</name>
    <dbReference type="NCBI Taxonomy" id="2763013"/>
    <lineage>
        <taxon>Bacteria</taxon>
        <taxon>Bacillati</taxon>
        <taxon>Bacillota</taxon>
        <taxon>Clostridia</taxon>
        <taxon>Eubacteriales</taxon>
        <taxon>Butyricicoccaceae</taxon>
        <taxon>Agathobaculum</taxon>
    </lineage>
</organism>
<evidence type="ECO:0000256" key="15">
    <source>
        <dbReference type="RuleBase" id="RU004016"/>
    </source>
</evidence>
<name>A0A923LTU2_9FIRM</name>
<evidence type="ECO:0000256" key="7">
    <source>
        <dbReference type="ARBA" id="ARBA00022729"/>
    </source>
</evidence>
<dbReference type="SUPFAM" id="SSF69189">
    <property type="entry name" value="Penicillin-binding protein associated domain"/>
    <property type="match status" value="1"/>
</dbReference>
<keyword evidence="5 18" id="KW-0121">Carboxypeptidase</keyword>
<feature type="signal peptide" evidence="16">
    <location>
        <begin position="1"/>
        <end position="20"/>
    </location>
</feature>
<evidence type="ECO:0000256" key="11">
    <source>
        <dbReference type="ARBA" id="ARBA00023316"/>
    </source>
</evidence>
<feature type="active site" evidence="13">
    <location>
        <position position="115"/>
    </location>
</feature>
<sequence length="377" mass="39829">MKKIVCLALCFCLLLPSALALPEMGPLNAKSAALYASNGQELYSMNADEPLQPASVTKIMTMLLAMEALERGEVTLDTMITGSEYACSMGGTQIWLEPGEQLSLDDMLKAIAVGSANDCAVAVAEHLAGTEAAFVERMNQRAAELGCTNTQFINANGLDGMGQKTLTSARDLALISCELLRHPKILEYTGIWMDSIRDGKFTLANTNKMLKSYQGLTGLKTGYISEAGFCISASAERDGLSLVAVVMAAPTKEARMADATALLNYGFANFCAYTPPDGLLEPVPVAIGKSGSVMPRMEGGGSIIVEKTEAEGLETRLDLPEKLTAPVEAGQQIGELSILNGEEVLLTVPLTAAESVEAKGVGDLFLSFWNAVLAGGQ</sequence>
<dbReference type="InterPro" id="IPR015956">
    <property type="entry name" value="Peniciliin-bd_prot_C_sf"/>
</dbReference>
<evidence type="ECO:0000313" key="19">
    <source>
        <dbReference type="Proteomes" id="UP000606499"/>
    </source>
</evidence>
<dbReference type="GO" id="GO:0009252">
    <property type="term" value="P:peptidoglycan biosynthetic process"/>
    <property type="evidence" value="ECO:0007669"/>
    <property type="project" value="UniProtKB-KW"/>
</dbReference>
<dbReference type="GO" id="GO:0071555">
    <property type="term" value="P:cell wall organization"/>
    <property type="evidence" value="ECO:0007669"/>
    <property type="project" value="UniProtKB-KW"/>
</dbReference>
<evidence type="ECO:0000256" key="9">
    <source>
        <dbReference type="ARBA" id="ARBA00022960"/>
    </source>
</evidence>
<accession>A0A923LTU2</accession>
<keyword evidence="9" id="KW-0133">Cell shape</keyword>
<protein>
    <recommendedName>
        <fullName evidence="4">serine-type D-Ala-D-Ala carboxypeptidase</fullName>
        <ecNumber evidence="4">3.4.16.4</ecNumber>
    </recommendedName>
</protein>
<dbReference type="EMBL" id="JACOPL010000001">
    <property type="protein sequence ID" value="MBC5723874.1"/>
    <property type="molecule type" value="Genomic_DNA"/>
</dbReference>
<evidence type="ECO:0000256" key="8">
    <source>
        <dbReference type="ARBA" id="ARBA00022801"/>
    </source>
</evidence>
<feature type="domain" description="Peptidase S11 D-Ala-D-Ala carboxypeptidase A C-terminal" evidence="17">
    <location>
        <begin position="270"/>
        <end position="358"/>
    </location>
</feature>
<reference evidence="18" key="1">
    <citation type="submission" date="2020-08" db="EMBL/GenBank/DDBJ databases">
        <title>Genome public.</title>
        <authorList>
            <person name="Liu C."/>
            <person name="Sun Q."/>
        </authorList>
    </citation>
    <scope>NUCLEOTIDE SEQUENCE</scope>
    <source>
        <strain evidence="18">NSJ-28</strain>
    </source>
</reference>
<comment type="function">
    <text evidence="1">Removes C-terminal D-alanyl residues from sugar-peptide cell wall precursors.</text>
</comment>
<dbReference type="AlphaFoldDB" id="A0A923LTU2"/>
<keyword evidence="19" id="KW-1185">Reference proteome</keyword>
<evidence type="ECO:0000256" key="16">
    <source>
        <dbReference type="SAM" id="SignalP"/>
    </source>
</evidence>
<comment type="catalytic activity">
    <reaction evidence="12">
        <text>Preferential cleavage: (Ac)2-L-Lys-D-Ala-|-D-Ala. Also transpeptidation of peptidyl-alanyl moieties that are N-acyl substituents of D-alanine.</text>
        <dbReference type="EC" id="3.4.16.4"/>
    </reaction>
</comment>
<evidence type="ECO:0000256" key="13">
    <source>
        <dbReference type="PIRSR" id="PIRSR618044-1"/>
    </source>
</evidence>
<dbReference type="Pfam" id="PF07943">
    <property type="entry name" value="PBP5_C"/>
    <property type="match status" value="1"/>
</dbReference>
<dbReference type="GO" id="GO:0009002">
    <property type="term" value="F:serine-type D-Ala-D-Ala carboxypeptidase activity"/>
    <property type="evidence" value="ECO:0007669"/>
    <property type="project" value="UniProtKB-EC"/>
</dbReference>
<keyword evidence="11" id="KW-0961">Cell wall biogenesis/degradation</keyword>
<comment type="pathway">
    <text evidence="2">Cell wall biogenesis; peptidoglycan biosynthesis.</text>
</comment>
<dbReference type="GO" id="GO:0008360">
    <property type="term" value="P:regulation of cell shape"/>
    <property type="evidence" value="ECO:0007669"/>
    <property type="project" value="UniProtKB-KW"/>
</dbReference>
<dbReference type="PANTHER" id="PTHR21581">
    <property type="entry name" value="D-ALANYL-D-ALANINE CARBOXYPEPTIDASE"/>
    <property type="match status" value="1"/>
</dbReference>
<keyword evidence="7 16" id="KW-0732">Signal</keyword>
<dbReference type="PRINTS" id="PR00725">
    <property type="entry name" value="DADACBPTASE1"/>
</dbReference>
<dbReference type="PANTHER" id="PTHR21581:SF6">
    <property type="entry name" value="TRAFFICKING PROTEIN PARTICLE COMPLEX SUBUNIT 12"/>
    <property type="match status" value="1"/>
</dbReference>
<dbReference type="Gene3D" id="2.60.410.10">
    <property type="entry name" value="D-Ala-D-Ala carboxypeptidase, C-terminal domain"/>
    <property type="match status" value="1"/>
</dbReference>
<dbReference type="Pfam" id="PF00768">
    <property type="entry name" value="Peptidase_S11"/>
    <property type="match status" value="1"/>
</dbReference>
<comment type="similarity">
    <text evidence="3 15">Belongs to the peptidase S11 family.</text>
</comment>
<dbReference type="RefSeq" id="WP_054327696.1">
    <property type="nucleotide sequence ID" value="NZ_JACOPL010000001.1"/>
</dbReference>
<dbReference type="Proteomes" id="UP000606499">
    <property type="component" value="Unassembled WGS sequence"/>
</dbReference>
<comment type="caution">
    <text evidence="18">The sequence shown here is derived from an EMBL/GenBank/DDBJ whole genome shotgun (WGS) entry which is preliminary data.</text>
</comment>
<dbReference type="Gene3D" id="3.40.710.10">
    <property type="entry name" value="DD-peptidase/beta-lactamase superfamily"/>
    <property type="match status" value="1"/>
</dbReference>
<evidence type="ECO:0000256" key="1">
    <source>
        <dbReference type="ARBA" id="ARBA00003217"/>
    </source>
</evidence>
<gene>
    <name evidence="18" type="ORF">H8S45_00080</name>
</gene>
<dbReference type="SMART" id="SM00936">
    <property type="entry name" value="PBP5_C"/>
    <property type="match status" value="1"/>
</dbReference>
<evidence type="ECO:0000256" key="14">
    <source>
        <dbReference type="PIRSR" id="PIRSR618044-2"/>
    </source>
</evidence>
<feature type="chain" id="PRO_5036804358" description="serine-type D-Ala-D-Ala carboxypeptidase" evidence="16">
    <location>
        <begin position="21"/>
        <end position="377"/>
    </location>
</feature>
<evidence type="ECO:0000256" key="5">
    <source>
        <dbReference type="ARBA" id="ARBA00022645"/>
    </source>
</evidence>
<dbReference type="InterPro" id="IPR012338">
    <property type="entry name" value="Beta-lactam/transpept-like"/>
</dbReference>
<keyword evidence="6" id="KW-0645">Protease</keyword>
<dbReference type="InterPro" id="IPR012907">
    <property type="entry name" value="Peptidase_S11_C"/>
</dbReference>
<evidence type="ECO:0000256" key="10">
    <source>
        <dbReference type="ARBA" id="ARBA00022984"/>
    </source>
</evidence>
<dbReference type="InterPro" id="IPR001967">
    <property type="entry name" value="Peptidase_S11_N"/>
</dbReference>
<dbReference type="InterPro" id="IPR037167">
    <property type="entry name" value="Peptidase_S11_C_sf"/>
</dbReference>
<evidence type="ECO:0000259" key="17">
    <source>
        <dbReference type="SMART" id="SM00936"/>
    </source>
</evidence>
<feature type="active site" description="Acyl-ester intermediate" evidence="13">
    <location>
        <position position="55"/>
    </location>
</feature>
<evidence type="ECO:0000256" key="2">
    <source>
        <dbReference type="ARBA" id="ARBA00004752"/>
    </source>
</evidence>
<feature type="active site" description="Proton acceptor" evidence="13">
    <location>
        <position position="58"/>
    </location>
</feature>
<proteinExistence type="inferred from homology"/>
<evidence type="ECO:0000256" key="4">
    <source>
        <dbReference type="ARBA" id="ARBA00012448"/>
    </source>
</evidence>